<proteinExistence type="predicted"/>
<evidence type="ECO:0000256" key="1">
    <source>
        <dbReference type="ARBA" id="ARBA00022527"/>
    </source>
</evidence>
<keyword evidence="1" id="KW-0723">Serine/threonine-protein kinase</keyword>
<evidence type="ECO:0000313" key="4">
    <source>
        <dbReference type="Proteomes" id="UP000663929"/>
    </source>
</evidence>
<protein>
    <submittedName>
        <fullName evidence="3">ATP-binding protein</fullName>
    </submittedName>
</protein>
<dbReference type="InterPro" id="IPR003594">
    <property type="entry name" value="HATPase_dom"/>
</dbReference>
<dbReference type="Gene3D" id="3.30.565.10">
    <property type="entry name" value="Histidine kinase-like ATPase, C-terminal domain"/>
    <property type="match status" value="1"/>
</dbReference>
<dbReference type="RefSeq" id="WP_237381246.1">
    <property type="nucleotide sequence ID" value="NZ_CP071793.1"/>
</dbReference>
<dbReference type="Proteomes" id="UP000663929">
    <property type="component" value="Chromosome"/>
</dbReference>
<keyword evidence="3" id="KW-0067">ATP-binding</keyword>
<keyword evidence="1" id="KW-0418">Kinase</keyword>
<dbReference type="KEGG" id="scor:J3U87_01480"/>
<dbReference type="InterPro" id="IPR036890">
    <property type="entry name" value="HATPase_C_sf"/>
</dbReference>
<dbReference type="AlphaFoldDB" id="A0A8A4TPI2"/>
<dbReference type="CDD" id="cd16936">
    <property type="entry name" value="HATPase_RsbW-like"/>
    <property type="match status" value="1"/>
</dbReference>
<accession>A0A8A4TPI2</accession>
<keyword evidence="3" id="KW-0547">Nucleotide-binding</keyword>
<sequence>MYKHECPAELDSVREIMEIVEVQMRGLGLDEKRVLHMGLVAEEIATNIIIHAYRDKPAGAIEITIQRLGGTIVLVFRDGGAPFDSDLICEPDLEAPILDREVGGLGLYFMRKLVDRFQYRRESGRNVWTFEVQSG</sequence>
<organism evidence="3 4">
    <name type="scientific">Sulfidibacter corallicola</name>
    <dbReference type="NCBI Taxonomy" id="2818388"/>
    <lineage>
        <taxon>Bacteria</taxon>
        <taxon>Pseudomonadati</taxon>
        <taxon>Acidobacteriota</taxon>
        <taxon>Holophagae</taxon>
        <taxon>Acanthopleuribacterales</taxon>
        <taxon>Acanthopleuribacteraceae</taxon>
        <taxon>Sulfidibacter</taxon>
    </lineage>
</organism>
<dbReference type="GO" id="GO:0004674">
    <property type="term" value="F:protein serine/threonine kinase activity"/>
    <property type="evidence" value="ECO:0007669"/>
    <property type="project" value="UniProtKB-KW"/>
</dbReference>
<feature type="domain" description="Histidine kinase/HSP90-like ATPase" evidence="2">
    <location>
        <begin position="6"/>
        <end position="127"/>
    </location>
</feature>
<dbReference type="PANTHER" id="PTHR35526">
    <property type="entry name" value="ANTI-SIGMA-F FACTOR RSBW-RELATED"/>
    <property type="match status" value="1"/>
</dbReference>
<evidence type="ECO:0000259" key="2">
    <source>
        <dbReference type="Pfam" id="PF13581"/>
    </source>
</evidence>
<dbReference type="GO" id="GO:0005524">
    <property type="term" value="F:ATP binding"/>
    <property type="evidence" value="ECO:0007669"/>
    <property type="project" value="UniProtKB-KW"/>
</dbReference>
<keyword evidence="1" id="KW-0808">Transferase</keyword>
<evidence type="ECO:0000313" key="3">
    <source>
        <dbReference type="EMBL" id="QTD51114.1"/>
    </source>
</evidence>
<reference evidence="3" key="1">
    <citation type="submission" date="2021-03" db="EMBL/GenBank/DDBJ databases">
        <title>Acanthopleuribacteraceae sp. M133.</title>
        <authorList>
            <person name="Wang G."/>
        </authorList>
    </citation>
    <scope>NUCLEOTIDE SEQUENCE</scope>
    <source>
        <strain evidence="3">M133</strain>
    </source>
</reference>
<gene>
    <name evidence="3" type="ORF">J3U87_01480</name>
</gene>
<keyword evidence="4" id="KW-1185">Reference proteome</keyword>
<dbReference type="PANTHER" id="PTHR35526:SF6">
    <property type="entry name" value="SLR1861 PROTEIN"/>
    <property type="match status" value="1"/>
</dbReference>
<dbReference type="InterPro" id="IPR050267">
    <property type="entry name" value="Anti-sigma-factor_SerPK"/>
</dbReference>
<dbReference type="Pfam" id="PF13581">
    <property type="entry name" value="HATPase_c_2"/>
    <property type="match status" value="1"/>
</dbReference>
<name>A0A8A4TPI2_SULCO</name>
<dbReference type="EMBL" id="CP071793">
    <property type="protein sequence ID" value="QTD51114.1"/>
    <property type="molecule type" value="Genomic_DNA"/>
</dbReference>
<dbReference type="SUPFAM" id="SSF55874">
    <property type="entry name" value="ATPase domain of HSP90 chaperone/DNA topoisomerase II/histidine kinase"/>
    <property type="match status" value="1"/>
</dbReference>